<dbReference type="PANTHER" id="PTHR48063:SF98">
    <property type="entry name" value="LRR RECEPTOR-LIKE SERINE_THREONINE-PROTEIN KINASE FLS2"/>
    <property type="match status" value="1"/>
</dbReference>
<accession>A0A2P6QN55</accession>
<organism evidence="9 10">
    <name type="scientific">Rosa chinensis</name>
    <name type="common">China rose</name>
    <dbReference type="NCBI Taxonomy" id="74649"/>
    <lineage>
        <taxon>Eukaryota</taxon>
        <taxon>Viridiplantae</taxon>
        <taxon>Streptophyta</taxon>
        <taxon>Embryophyta</taxon>
        <taxon>Tracheophyta</taxon>
        <taxon>Spermatophyta</taxon>
        <taxon>Magnoliopsida</taxon>
        <taxon>eudicotyledons</taxon>
        <taxon>Gunneridae</taxon>
        <taxon>Pentapetalae</taxon>
        <taxon>rosids</taxon>
        <taxon>fabids</taxon>
        <taxon>Rosales</taxon>
        <taxon>Rosaceae</taxon>
        <taxon>Rosoideae</taxon>
        <taxon>Rosoideae incertae sedis</taxon>
        <taxon>Rosa</taxon>
    </lineage>
</organism>
<dbReference type="STRING" id="74649.A0A2P6QN55"/>
<evidence type="ECO:0000256" key="3">
    <source>
        <dbReference type="ARBA" id="ARBA00022729"/>
    </source>
</evidence>
<gene>
    <name evidence="9" type="ORF">RchiOBHm_Chr5g0081681</name>
</gene>
<keyword evidence="4 8" id="KW-1133">Transmembrane helix</keyword>
<name>A0A2P6QN55_ROSCH</name>
<protein>
    <submittedName>
        <fullName evidence="9">Putative leucine-rich repeat domain, L domain-containing protein</fullName>
    </submittedName>
</protein>
<dbReference type="InterPro" id="IPR032675">
    <property type="entry name" value="LRR_dom_sf"/>
</dbReference>
<evidence type="ECO:0000256" key="7">
    <source>
        <dbReference type="ARBA" id="ARBA00023180"/>
    </source>
</evidence>
<keyword evidence="10" id="KW-1185">Reference proteome</keyword>
<dbReference type="GO" id="GO:0016020">
    <property type="term" value="C:membrane"/>
    <property type="evidence" value="ECO:0007669"/>
    <property type="project" value="UniProtKB-SubCell"/>
</dbReference>
<keyword evidence="6" id="KW-0675">Receptor</keyword>
<comment type="subcellular location">
    <subcellularLocation>
        <location evidence="1">Membrane</location>
        <topology evidence="1">Single-pass type I membrane protein</topology>
    </subcellularLocation>
</comment>
<comment type="caution">
    <text evidence="9">The sequence shown here is derived from an EMBL/GenBank/DDBJ whole genome shotgun (WGS) entry which is preliminary data.</text>
</comment>
<evidence type="ECO:0000313" key="10">
    <source>
        <dbReference type="Proteomes" id="UP000238479"/>
    </source>
</evidence>
<dbReference type="SUPFAM" id="SSF52058">
    <property type="entry name" value="L domain-like"/>
    <property type="match status" value="1"/>
</dbReference>
<evidence type="ECO:0000313" key="9">
    <source>
        <dbReference type="EMBL" id="PRQ35593.1"/>
    </source>
</evidence>
<evidence type="ECO:0000256" key="5">
    <source>
        <dbReference type="ARBA" id="ARBA00023136"/>
    </source>
</evidence>
<evidence type="ECO:0000256" key="8">
    <source>
        <dbReference type="SAM" id="Phobius"/>
    </source>
</evidence>
<keyword evidence="7" id="KW-0325">Glycoprotein</keyword>
<dbReference type="AlphaFoldDB" id="A0A2P6QN55"/>
<dbReference type="InterPro" id="IPR046956">
    <property type="entry name" value="RLP23-like"/>
</dbReference>
<dbReference type="EMBL" id="PDCK01000043">
    <property type="protein sequence ID" value="PRQ35593.1"/>
    <property type="molecule type" value="Genomic_DNA"/>
</dbReference>
<evidence type="ECO:0000256" key="6">
    <source>
        <dbReference type="ARBA" id="ARBA00023170"/>
    </source>
</evidence>
<dbReference type="Gene3D" id="3.80.10.10">
    <property type="entry name" value="Ribonuclease Inhibitor"/>
    <property type="match status" value="1"/>
</dbReference>
<feature type="transmembrane region" description="Helical" evidence="8">
    <location>
        <begin position="79"/>
        <end position="101"/>
    </location>
</feature>
<dbReference type="Gramene" id="PRQ35593">
    <property type="protein sequence ID" value="PRQ35593"/>
    <property type="gene ID" value="RchiOBHm_Chr5g0081681"/>
</dbReference>
<proteinExistence type="predicted"/>
<evidence type="ECO:0000256" key="1">
    <source>
        <dbReference type="ARBA" id="ARBA00004479"/>
    </source>
</evidence>
<keyword evidence="2 8" id="KW-0812">Transmembrane</keyword>
<dbReference type="PANTHER" id="PTHR48063">
    <property type="entry name" value="LRR RECEPTOR-LIKE KINASE"/>
    <property type="match status" value="1"/>
</dbReference>
<keyword evidence="3" id="KW-0732">Signal</keyword>
<reference evidence="9 10" key="1">
    <citation type="journal article" date="2018" name="Nat. Genet.">
        <title>The Rosa genome provides new insights in the design of modern roses.</title>
        <authorList>
            <person name="Bendahmane M."/>
        </authorList>
    </citation>
    <scope>NUCLEOTIDE SEQUENCE [LARGE SCALE GENOMIC DNA]</scope>
    <source>
        <strain evidence="10">cv. Old Blush</strain>
    </source>
</reference>
<evidence type="ECO:0000256" key="4">
    <source>
        <dbReference type="ARBA" id="ARBA00022989"/>
    </source>
</evidence>
<dbReference type="Proteomes" id="UP000238479">
    <property type="component" value="Chromosome 5"/>
</dbReference>
<evidence type="ECO:0000256" key="2">
    <source>
        <dbReference type="ARBA" id="ARBA00022692"/>
    </source>
</evidence>
<sequence>MSLTSLNFLSSFNVSYNNLEGQLISTSTQLQSFKATAFEGNPKLCGPPLSNECIPNPNKGIEKGNNNNQYLFDINGQQIPLLSVVLGFIVGFLGVCGSIFWKMYIVGFK</sequence>
<keyword evidence="5 8" id="KW-0472">Membrane</keyword>